<dbReference type="RefSeq" id="WP_086783272.1">
    <property type="nucleotide sequence ID" value="NZ_JAGIOO010000001.1"/>
</dbReference>
<keyword evidence="2" id="KW-0732">Signal</keyword>
<sequence length="324" mass="32408">MRRLLAAGLLLALTACSAPSAAPAAPTGSSAEVNAQRIKPLATPAPRLPVTVDSADGRKVTVTDVSRIIPLTGALSEIVFTLGLGANVVGRDVAATFEPAKALPVVTSGHDVSAESTLSLRPTVILAEPGTGPPEALEHLRGSGVPVVVLPGATALPEAYPRIEAVAAALGVPAAGKELADRTRTEVEAARVKLPPGGRPRVAFLYVRGSASVYLLGGKGSGADSLIEAAGAVDVGAELGLGAFTPMTAEALVKAQPDAFLLMSKGLDSVQGVDGLLKLPGVAQTPAAAARRVVTIEDGVLLNYGPRTGLVVTALAEGLTGTGG</sequence>
<dbReference type="InterPro" id="IPR050902">
    <property type="entry name" value="ABC_Transporter_SBP"/>
</dbReference>
<comment type="similarity">
    <text evidence="1">Belongs to the bacterial solute-binding protein 8 family.</text>
</comment>
<dbReference type="Pfam" id="PF01497">
    <property type="entry name" value="Peripla_BP_2"/>
    <property type="match status" value="1"/>
</dbReference>
<evidence type="ECO:0000259" key="3">
    <source>
        <dbReference type="PROSITE" id="PS50983"/>
    </source>
</evidence>
<accession>A0ABS5AF94</accession>
<evidence type="ECO:0000256" key="1">
    <source>
        <dbReference type="ARBA" id="ARBA00008814"/>
    </source>
</evidence>
<evidence type="ECO:0000313" key="4">
    <source>
        <dbReference type="EMBL" id="MBP2474996.1"/>
    </source>
</evidence>
<dbReference type="PROSITE" id="PS50983">
    <property type="entry name" value="FE_B12_PBP"/>
    <property type="match status" value="1"/>
</dbReference>
<dbReference type="EMBL" id="JAGIOO010000001">
    <property type="protein sequence ID" value="MBP2474996.1"/>
    <property type="molecule type" value="Genomic_DNA"/>
</dbReference>
<proteinExistence type="inferred from homology"/>
<protein>
    <submittedName>
        <fullName evidence="4">Iron complex transport system substrate-binding protein</fullName>
    </submittedName>
</protein>
<dbReference type="Proteomes" id="UP001519363">
    <property type="component" value="Unassembled WGS sequence"/>
</dbReference>
<evidence type="ECO:0000313" key="5">
    <source>
        <dbReference type="Proteomes" id="UP001519363"/>
    </source>
</evidence>
<keyword evidence="5" id="KW-1185">Reference proteome</keyword>
<dbReference type="Gene3D" id="3.40.50.1980">
    <property type="entry name" value="Nitrogenase molybdenum iron protein domain"/>
    <property type="match status" value="2"/>
</dbReference>
<dbReference type="InterPro" id="IPR002491">
    <property type="entry name" value="ABC_transptr_periplasmic_BD"/>
</dbReference>
<comment type="caution">
    <text evidence="4">The sequence shown here is derived from an EMBL/GenBank/DDBJ whole genome shotgun (WGS) entry which is preliminary data.</text>
</comment>
<gene>
    <name evidence="4" type="ORF">JOF53_003868</name>
</gene>
<evidence type="ECO:0000256" key="2">
    <source>
        <dbReference type="SAM" id="SignalP"/>
    </source>
</evidence>
<dbReference type="SUPFAM" id="SSF53807">
    <property type="entry name" value="Helical backbone' metal receptor"/>
    <property type="match status" value="1"/>
</dbReference>
<dbReference type="PROSITE" id="PS51257">
    <property type="entry name" value="PROKAR_LIPOPROTEIN"/>
    <property type="match status" value="1"/>
</dbReference>
<name>A0ABS5AF94_9PSEU</name>
<dbReference type="PANTHER" id="PTHR30535">
    <property type="entry name" value="VITAMIN B12-BINDING PROTEIN"/>
    <property type="match status" value="1"/>
</dbReference>
<feature type="domain" description="Fe/B12 periplasmic-binding" evidence="3">
    <location>
        <begin position="67"/>
        <end position="324"/>
    </location>
</feature>
<organism evidence="4 5">
    <name type="scientific">Crossiella equi</name>
    <dbReference type="NCBI Taxonomy" id="130796"/>
    <lineage>
        <taxon>Bacteria</taxon>
        <taxon>Bacillati</taxon>
        <taxon>Actinomycetota</taxon>
        <taxon>Actinomycetes</taxon>
        <taxon>Pseudonocardiales</taxon>
        <taxon>Pseudonocardiaceae</taxon>
        <taxon>Crossiella</taxon>
    </lineage>
</organism>
<feature type="chain" id="PRO_5046346893" evidence="2">
    <location>
        <begin position="25"/>
        <end position="324"/>
    </location>
</feature>
<feature type="signal peptide" evidence="2">
    <location>
        <begin position="1"/>
        <end position="24"/>
    </location>
</feature>
<dbReference type="PANTHER" id="PTHR30535:SF4">
    <property type="entry name" value="HEMIN-BINDING PERIPLASMIC PROTEIN HMUT"/>
    <property type="match status" value="1"/>
</dbReference>
<reference evidence="4 5" key="1">
    <citation type="submission" date="2021-03" db="EMBL/GenBank/DDBJ databases">
        <title>Sequencing the genomes of 1000 actinobacteria strains.</title>
        <authorList>
            <person name="Klenk H.-P."/>
        </authorList>
    </citation>
    <scope>NUCLEOTIDE SEQUENCE [LARGE SCALE GENOMIC DNA]</scope>
    <source>
        <strain evidence="4 5">DSM 44580</strain>
    </source>
</reference>